<evidence type="ECO:0000313" key="2">
    <source>
        <dbReference type="Proteomes" id="UP001429580"/>
    </source>
</evidence>
<proteinExistence type="predicted"/>
<name>A0ABX0V4W3_9HYPH</name>
<reference evidence="1 2" key="1">
    <citation type="submission" date="2020-03" db="EMBL/GenBank/DDBJ databases">
        <title>Genomic Encyclopedia of Type Strains, Phase IV (KMG-IV): sequencing the most valuable type-strain genomes for metagenomic binning, comparative biology and taxonomic classification.</title>
        <authorList>
            <person name="Goeker M."/>
        </authorList>
    </citation>
    <scope>NUCLEOTIDE SEQUENCE [LARGE SCALE GENOMIC DNA]</scope>
    <source>
        <strain evidence="1 2">DSM 103870</strain>
    </source>
</reference>
<dbReference type="Pfam" id="PF04255">
    <property type="entry name" value="DUF433"/>
    <property type="match status" value="1"/>
</dbReference>
<dbReference type="SUPFAM" id="SSF46689">
    <property type="entry name" value="Homeodomain-like"/>
    <property type="match status" value="1"/>
</dbReference>
<dbReference type="RefSeq" id="WP_166956229.1">
    <property type="nucleotide sequence ID" value="NZ_JAASQI010000014.1"/>
</dbReference>
<keyword evidence="2" id="KW-1185">Reference proteome</keyword>
<gene>
    <name evidence="1" type="ORF">FHS82_004009</name>
</gene>
<dbReference type="Proteomes" id="UP001429580">
    <property type="component" value="Unassembled WGS sequence"/>
</dbReference>
<dbReference type="InterPro" id="IPR009057">
    <property type="entry name" value="Homeodomain-like_sf"/>
</dbReference>
<dbReference type="Gene3D" id="1.10.10.10">
    <property type="entry name" value="Winged helix-like DNA-binding domain superfamily/Winged helix DNA-binding domain"/>
    <property type="match status" value="1"/>
</dbReference>
<organism evidence="1 2">
    <name type="scientific">Pseudochelatococcus lubricantis</name>
    <dbReference type="NCBI Taxonomy" id="1538102"/>
    <lineage>
        <taxon>Bacteria</taxon>
        <taxon>Pseudomonadati</taxon>
        <taxon>Pseudomonadota</taxon>
        <taxon>Alphaproteobacteria</taxon>
        <taxon>Hyphomicrobiales</taxon>
        <taxon>Chelatococcaceae</taxon>
        <taxon>Pseudochelatococcus</taxon>
    </lineage>
</organism>
<evidence type="ECO:0000313" key="1">
    <source>
        <dbReference type="EMBL" id="NIJ60142.1"/>
    </source>
</evidence>
<comment type="caution">
    <text evidence="1">The sequence shown here is derived from an EMBL/GenBank/DDBJ whole genome shotgun (WGS) entry which is preliminary data.</text>
</comment>
<sequence>MSQVHHFTLSEAGYVLGRSPAVLNKAVDTGVIQARQRKVGNAVQRLLGSAELRFLRLADELDKDLTPAGRRRLYGALRKLPSDAHKLRLGSLELDLARIDADLEDRMARLEAIRGRIERKGDQGEAFIRGTTIAAHLIAALARGQGVDAVLADFPSLTRDQVEAAVEYAKAYPKRGRPYPAQSLKSTLAVLAGAGAFDDDGDLGDVEPRAVP</sequence>
<dbReference type="InterPro" id="IPR007367">
    <property type="entry name" value="DUF433"/>
</dbReference>
<dbReference type="InterPro" id="IPR036388">
    <property type="entry name" value="WH-like_DNA-bd_sf"/>
</dbReference>
<dbReference type="EMBL" id="JAASQI010000014">
    <property type="protein sequence ID" value="NIJ60142.1"/>
    <property type="molecule type" value="Genomic_DNA"/>
</dbReference>
<accession>A0ABX0V4W3</accession>
<protein>
    <submittedName>
        <fullName evidence="1">Uncharacterized protein (DUF433 family)</fullName>
    </submittedName>
</protein>